<evidence type="ECO:0000256" key="3">
    <source>
        <dbReference type="ARBA" id="ARBA00022694"/>
    </source>
</evidence>
<dbReference type="SUPFAM" id="SSF82829">
    <property type="entry name" value="MesJ substrate recognition domain-like"/>
    <property type="match status" value="1"/>
</dbReference>
<dbReference type="InterPro" id="IPR014729">
    <property type="entry name" value="Rossmann-like_a/b/a_fold"/>
</dbReference>
<dbReference type="InterPro" id="IPR015262">
    <property type="entry name" value="tRNA_Ile_lys_synt_subst-bd"/>
</dbReference>
<dbReference type="EC" id="6.3.4.19" evidence="7"/>
<dbReference type="Gene3D" id="3.40.50.620">
    <property type="entry name" value="HUPs"/>
    <property type="match status" value="1"/>
</dbReference>
<evidence type="ECO:0000313" key="11">
    <source>
        <dbReference type="Proteomes" id="UP000612899"/>
    </source>
</evidence>
<dbReference type="Gene3D" id="3.30.465.60">
    <property type="match status" value="1"/>
</dbReference>
<dbReference type="Pfam" id="PF01171">
    <property type="entry name" value="ATP_bind_3"/>
    <property type="match status" value="1"/>
</dbReference>
<keyword evidence="4 7" id="KW-0547">Nucleotide-binding</keyword>
<keyword evidence="5 7" id="KW-0067">ATP-binding</keyword>
<keyword evidence="11" id="KW-1185">Reference proteome</keyword>
<evidence type="ECO:0000256" key="6">
    <source>
        <dbReference type="ARBA" id="ARBA00048539"/>
    </source>
</evidence>
<keyword evidence="2 7" id="KW-0436">Ligase</keyword>
<dbReference type="InterPro" id="IPR012795">
    <property type="entry name" value="tRNA_Ile_lys_synt_N"/>
</dbReference>
<dbReference type="PANTHER" id="PTHR43033:SF1">
    <property type="entry name" value="TRNA(ILE)-LYSIDINE SYNTHASE-RELATED"/>
    <property type="match status" value="1"/>
</dbReference>
<protein>
    <recommendedName>
        <fullName evidence="7">tRNA(Ile)-lysidine synthase</fullName>
        <ecNumber evidence="7">6.3.4.19</ecNumber>
    </recommendedName>
    <alternativeName>
        <fullName evidence="7">tRNA(Ile)-2-lysyl-cytidine synthase</fullName>
    </alternativeName>
    <alternativeName>
        <fullName evidence="7">tRNA(Ile)-lysidine synthetase</fullName>
    </alternativeName>
</protein>
<dbReference type="InterPro" id="IPR011063">
    <property type="entry name" value="TilS/TtcA_N"/>
</dbReference>
<dbReference type="RefSeq" id="WP_203912089.1">
    <property type="nucleotide sequence ID" value="NZ_BONY01000048.1"/>
</dbReference>
<evidence type="ECO:0000256" key="4">
    <source>
        <dbReference type="ARBA" id="ARBA00022741"/>
    </source>
</evidence>
<organism evidence="10 11">
    <name type="scientific">Rhizocola hellebori</name>
    <dbReference type="NCBI Taxonomy" id="1392758"/>
    <lineage>
        <taxon>Bacteria</taxon>
        <taxon>Bacillati</taxon>
        <taxon>Actinomycetota</taxon>
        <taxon>Actinomycetes</taxon>
        <taxon>Micromonosporales</taxon>
        <taxon>Micromonosporaceae</taxon>
        <taxon>Rhizocola</taxon>
    </lineage>
</organism>
<evidence type="ECO:0000256" key="7">
    <source>
        <dbReference type="HAMAP-Rule" id="MF_01161"/>
    </source>
</evidence>
<dbReference type="EMBL" id="BONY01000048">
    <property type="protein sequence ID" value="GIH08329.1"/>
    <property type="molecule type" value="Genomic_DNA"/>
</dbReference>
<proteinExistence type="inferred from homology"/>
<evidence type="ECO:0000313" key="10">
    <source>
        <dbReference type="EMBL" id="GIH08329.1"/>
    </source>
</evidence>
<comment type="caution">
    <text evidence="10">The sequence shown here is derived from an EMBL/GenBank/DDBJ whole genome shotgun (WGS) entry which is preliminary data.</text>
</comment>
<accession>A0A8J3QEP6</accession>
<gene>
    <name evidence="7 10" type="primary">tilS</name>
    <name evidence="10" type="ORF">Rhe02_63960</name>
</gene>
<dbReference type="GO" id="GO:0006400">
    <property type="term" value="P:tRNA modification"/>
    <property type="evidence" value="ECO:0007669"/>
    <property type="project" value="UniProtKB-UniRule"/>
</dbReference>
<dbReference type="PANTHER" id="PTHR43033">
    <property type="entry name" value="TRNA(ILE)-LYSIDINE SYNTHASE-RELATED"/>
    <property type="match status" value="1"/>
</dbReference>
<feature type="domain" description="tRNA(Ile)-lysidine synthase substrate-binding" evidence="9">
    <location>
        <begin position="256"/>
        <end position="322"/>
    </location>
</feature>
<feature type="domain" description="tRNA(Ile)-lysidine/2-thiocytidine synthase N-terminal" evidence="8">
    <location>
        <begin position="33"/>
        <end position="207"/>
    </location>
</feature>
<reference evidence="10" key="1">
    <citation type="submission" date="2021-01" db="EMBL/GenBank/DDBJ databases">
        <title>Whole genome shotgun sequence of Rhizocola hellebori NBRC 109834.</title>
        <authorList>
            <person name="Komaki H."/>
            <person name="Tamura T."/>
        </authorList>
    </citation>
    <scope>NUCLEOTIDE SEQUENCE</scope>
    <source>
        <strain evidence="10">NBRC 109834</strain>
    </source>
</reference>
<dbReference type="HAMAP" id="MF_01161">
    <property type="entry name" value="tRNA_Ile_lys_synt"/>
    <property type="match status" value="1"/>
</dbReference>
<dbReference type="Proteomes" id="UP000612899">
    <property type="component" value="Unassembled WGS sequence"/>
</dbReference>
<comment type="function">
    <text evidence="7">Ligates lysine onto the cytidine present at position 34 of the AUA codon-specific tRNA(Ile) that contains the anticodon CAU, in an ATP-dependent manner. Cytidine is converted to lysidine, thus changing the amino acid specificity of the tRNA from methionine to isoleucine.</text>
</comment>
<dbReference type="CDD" id="cd01992">
    <property type="entry name" value="TilS_N"/>
    <property type="match status" value="1"/>
</dbReference>
<evidence type="ECO:0000259" key="9">
    <source>
        <dbReference type="Pfam" id="PF09179"/>
    </source>
</evidence>
<name>A0A8J3QEP6_9ACTN</name>
<dbReference type="GO" id="GO:0032267">
    <property type="term" value="F:tRNA(Ile)-lysidine synthase activity"/>
    <property type="evidence" value="ECO:0007669"/>
    <property type="project" value="UniProtKB-EC"/>
</dbReference>
<sequence>MSRLSPAVAAVRNAVRAALPTATPPPPPAAGLVVVACSGGADSLALAAAAVFVAPRVGVVTVDHGLQDGSAERAQAVVKWADSAGATPNEVVTVEVGTSGGPEAAAREARYLALADAAQRLGATCVLLGHTEDDQAETVLLALARGSGPRGISAMPARFERHGVLFVRPLLGISRATCRAACEAQTLTVWDDPHNVDPSYTRARVRASVMPAIVAALGADVVPNLARTASLVAADSRYLDEEAIVAFGRCAAEAGLSVDALAALADPIRTRVLHHWVTSLGVPRAALSHRHVAAIDALVTAWHGQGATQLPGGISVHRSGRTLSYSRS</sequence>
<evidence type="ECO:0000256" key="5">
    <source>
        <dbReference type="ARBA" id="ARBA00022840"/>
    </source>
</evidence>
<comment type="domain">
    <text evidence="7">The N-terminal region contains the highly conserved SGGXDS motif, predicted to be a P-loop motif involved in ATP binding.</text>
</comment>
<keyword evidence="3 7" id="KW-0819">tRNA processing</keyword>
<evidence type="ECO:0000256" key="2">
    <source>
        <dbReference type="ARBA" id="ARBA00022598"/>
    </source>
</evidence>
<comment type="catalytic activity">
    <reaction evidence="6 7">
        <text>cytidine(34) in tRNA(Ile2) + L-lysine + ATP = lysidine(34) in tRNA(Ile2) + AMP + diphosphate + H(+)</text>
        <dbReference type="Rhea" id="RHEA:43744"/>
        <dbReference type="Rhea" id="RHEA-COMP:10625"/>
        <dbReference type="Rhea" id="RHEA-COMP:10670"/>
        <dbReference type="ChEBI" id="CHEBI:15378"/>
        <dbReference type="ChEBI" id="CHEBI:30616"/>
        <dbReference type="ChEBI" id="CHEBI:32551"/>
        <dbReference type="ChEBI" id="CHEBI:33019"/>
        <dbReference type="ChEBI" id="CHEBI:82748"/>
        <dbReference type="ChEBI" id="CHEBI:83665"/>
        <dbReference type="ChEBI" id="CHEBI:456215"/>
        <dbReference type="EC" id="6.3.4.19"/>
    </reaction>
</comment>
<evidence type="ECO:0000256" key="1">
    <source>
        <dbReference type="ARBA" id="ARBA00022490"/>
    </source>
</evidence>
<dbReference type="Pfam" id="PF09179">
    <property type="entry name" value="TilS"/>
    <property type="match status" value="1"/>
</dbReference>
<evidence type="ECO:0000259" key="8">
    <source>
        <dbReference type="Pfam" id="PF01171"/>
    </source>
</evidence>
<dbReference type="InterPro" id="IPR012094">
    <property type="entry name" value="tRNA_Ile_lys_synt"/>
</dbReference>
<dbReference type="SUPFAM" id="SSF52402">
    <property type="entry name" value="Adenine nucleotide alpha hydrolases-like"/>
    <property type="match status" value="1"/>
</dbReference>
<dbReference type="NCBIfam" id="TIGR02432">
    <property type="entry name" value="lysidine_TilS_N"/>
    <property type="match status" value="1"/>
</dbReference>
<dbReference type="GO" id="GO:0005737">
    <property type="term" value="C:cytoplasm"/>
    <property type="evidence" value="ECO:0007669"/>
    <property type="project" value="UniProtKB-SubCell"/>
</dbReference>
<comment type="subcellular location">
    <subcellularLocation>
        <location evidence="7">Cytoplasm</location>
    </subcellularLocation>
</comment>
<keyword evidence="1 7" id="KW-0963">Cytoplasm</keyword>
<dbReference type="GO" id="GO:0005524">
    <property type="term" value="F:ATP binding"/>
    <property type="evidence" value="ECO:0007669"/>
    <property type="project" value="UniProtKB-UniRule"/>
</dbReference>
<dbReference type="AlphaFoldDB" id="A0A8J3QEP6"/>
<comment type="similarity">
    <text evidence="7">Belongs to the tRNA(Ile)-lysidine synthase family.</text>
</comment>
<feature type="binding site" evidence="7">
    <location>
        <begin position="38"/>
        <end position="43"/>
    </location>
    <ligand>
        <name>ATP</name>
        <dbReference type="ChEBI" id="CHEBI:30616"/>
    </ligand>
</feature>